<proteinExistence type="predicted"/>
<organism evidence="3">
    <name type="scientific">Notodromas monacha</name>
    <dbReference type="NCBI Taxonomy" id="399045"/>
    <lineage>
        <taxon>Eukaryota</taxon>
        <taxon>Metazoa</taxon>
        <taxon>Ecdysozoa</taxon>
        <taxon>Arthropoda</taxon>
        <taxon>Crustacea</taxon>
        <taxon>Oligostraca</taxon>
        <taxon>Ostracoda</taxon>
        <taxon>Podocopa</taxon>
        <taxon>Podocopida</taxon>
        <taxon>Cypridocopina</taxon>
        <taxon>Cypridoidea</taxon>
        <taxon>Cyprididae</taxon>
        <taxon>Notodromas</taxon>
    </lineage>
</organism>
<keyword evidence="2" id="KW-0812">Transmembrane</keyword>
<evidence type="ECO:0000256" key="1">
    <source>
        <dbReference type="SAM" id="MobiDB-lite"/>
    </source>
</evidence>
<dbReference type="Proteomes" id="UP000678499">
    <property type="component" value="Unassembled WGS sequence"/>
</dbReference>
<sequence>MTEEDLLNPQMVTSFSKFACVSVKTRAAIKSRKIPSIIAVFVTLLLMHFLVLWCYERNSIIPSRRLKLEDNPWTTHRRKTTSGKPPLEQSSREATKMEHTDKFIALISTRNDPPVVPGHPPVSQLTVAHPLVVKRQSV</sequence>
<reference evidence="3" key="1">
    <citation type="submission" date="2020-11" db="EMBL/GenBank/DDBJ databases">
        <authorList>
            <person name="Tran Van P."/>
        </authorList>
    </citation>
    <scope>NUCLEOTIDE SEQUENCE</scope>
</reference>
<accession>A0A7R9BYY1</accession>
<protein>
    <submittedName>
        <fullName evidence="3">Uncharacterized protein</fullName>
    </submittedName>
</protein>
<dbReference type="EMBL" id="CAJPEX010004814">
    <property type="protein sequence ID" value="CAG0923252.1"/>
    <property type="molecule type" value="Genomic_DNA"/>
</dbReference>
<feature type="transmembrane region" description="Helical" evidence="2">
    <location>
        <begin position="34"/>
        <end position="55"/>
    </location>
</feature>
<feature type="region of interest" description="Disordered" evidence="1">
    <location>
        <begin position="71"/>
        <end position="96"/>
    </location>
</feature>
<dbReference type="EMBL" id="OA886851">
    <property type="protein sequence ID" value="CAD7283100.1"/>
    <property type="molecule type" value="Genomic_DNA"/>
</dbReference>
<name>A0A7R9BYY1_9CRUS</name>
<evidence type="ECO:0000256" key="2">
    <source>
        <dbReference type="SAM" id="Phobius"/>
    </source>
</evidence>
<keyword evidence="4" id="KW-1185">Reference proteome</keyword>
<evidence type="ECO:0000313" key="3">
    <source>
        <dbReference type="EMBL" id="CAD7283100.1"/>
    </source>
</evidence>
<keyword evidence="2" id="KW-0472">Membrane</keyword>
<evidence type="ECO:0000313" key="4">
    <source>
        <dbReference type="Proteomes" id="UP000678499"/>
    </source>
</evidence>
<dbReference type="AlphaFoldDB" id="A0A7R9BYY1"/>
<keyword evidence="2" id="KW-1133">Transmembrane helix</keyword>
<gene>
    <name evidence="3" type="ORF">NMOB1V02_LOCUS10718</name>
</gene>